<dbReference type="InterPro" id="IPR017850">
    <property type="entry name" value="Alkaline_phosphatase_core_sf"/>
</dbReference>
<comment type="caution">
    <text evidence="2">The sequence shown here is derived from an EMBL/GenBank/DDBJ whole genome shotgun (WGS) entry which is preliminary data.</text>
</comment>
<dbReference type="InterPro" id="IPR032506">
    <property type="entry name" value="SGSH_C"/>
</dbReference>
<evidence type="ECO:0000313" key="3">
    <source>
        <dbReference type="Proteomes" id="UP000182486"/>
    </source>
</evidence>
<dbReference type="Pfam" id="PF16347">
    <property type="entry name" value="SGSH_C"/>
    <property type="match status" value="1"/>
</dbReference>
<name>A0A1K0GAL2_9ACTN</name>
<evidence type="ECO:0000259" key="1">
    <source>
        <dbReference type="Pfam" id="PF16347"/>
    </source>
</evidence>
<dbReference type="AlphaFoldDB" id="A0A1K0GAL2"/>
<accession>A0A1K0GAL2</accession>
<organism evidence="2 3">
    <name type="scientific">Couchioplanes caeruleus subsp. caeruleus</name>
    <dbReference type="NCBI Taxonomy" id="56427"/>
    <lineage>
        <taxon>Bacteria</taxon>
        <taxon>Bacillati</taxon>
        <taxon>Actinomycetota</taxon>
        <taxon>Actinomycetes</taxon>
        <taxon>Micromonosporales</taxon>
        <taxon>Micromonosporaceae</taxon>
        <taxon>Couchioplanes</taxon>
    </lineage>
</organism>
<dbReference type="Proteomes" id="UP000182486">
    <property type="component" value="Unassembled WGS sequence"/>
</dbReference>
<protein>
    <recommendedName>
        <fullName evidence="1">N-sulphoglucosamine sulphohydrolase C-terminal domain-containing protein</fullName>
    </recommendedName>
</protein>
<feature type="domain" description="N-sulphoglucosamine sulphohydrolase C-terminal" evidence="1">
    <location>
        <begin position="14"/>
        <end position="66"/>
    </location>
</feature>
<keyword evidence="3" id="KW-1185">Reference proteome</keyword>
<sequence length="79" mass="8903">MGVDEEYYDVPDATVRGIRTAAYKLLEHDNGERELYDLITDPREKVNVYTEPAYASIRADLTRRLDVITTCSGVTCCGN</sequence>
<dbReference type="SUPFAM" id="SSF53649">
    <property type="entry name" value="Alkaline phosphatase-like"/>
    <property type="match status" value="1"/>
</dbReference>
<gene>
    <name evidence="2" type="ORF">BG844_10650</name>
</gene>
<proteinExistence type="predicted"/>
<dbReference type="EMBL" id="MEIA01000104">
    <property type="protein sequence ID" value="OJF14282.1"/>
    <property type="molecule type" value="Genomic_DNA"/>
</dbReference>
<evidence type="ECO:0000313" key="2">
    <source>
        <dbReference type="EMBL" id="OJF14282.1"/>
    </source>
</evidence>
<reference evidence="2 3" key="1">
    <citation type="submission" date="2016-09" db="EMBL/GenBank/DDBJ databases">
        <title>Couchioplanes caeruleus draft genome sequence.</title>
        <authorList>
            <person name="Sheehan J."/>
            <person name="Caffrey P."/>
        </authorList>
    </citation>
    <scope>NUCLEOTIDE SEQUENCE [LARGE SCALE GENOMIC DNA]</scope>
    <source>
        <strain evidence="2 3">DSM 43634</strain>
    </source>
</reference>
<dbReference type="Gene3D" id="3.40.720.10">
    <property type="entry name" value="Alkaline Phosphatase, subunit A"/>
    <property type="match status" value="1"/>
</dbReference>